<dbReference type="InterPro" id="IPR003317">
    <property type="entry name" value="Cyt-d_oxidase_su2"/>
</dbReference>
<dbReference type="EC" id="1.10.3.10" evidence="8"/>
<feature type="transmembrane region" description="Helical" evidence="7">
    <location>
        <begin position="81"/>
        <end position="99"/>
    </location>
</feature>
<dbReference type="RefSeq" id="WP_067211351.1">
    <property type="nucleotide sequence ID" value="NZ_FLOC01000015.1"/>
</dbReference>
<dbReference type="GO" id="GO:0019646">
    <property type="term" value="P:aerobic electron transport chain"/>
    <property type="evidence" value="ECO:0007669"/>
    <property type="project" value="TreeGrafter"/>
</dbReference>
<keyword evidence="8" id="KW-0560">Oxidoreductase</keyword>
<keyword evidence="6 7" id="KW-0472">Membrane</keyword>
<keyword evidence="4 7" id="KW-0812">Transmembrane</keyword>
<protein>
    <submittedName>
        <fullName evidence="8">Cytochrome bd-II ubiquinol oxidase subunit 2</fullName>
        <ecNumber evidence="8">1.10.3.10</ecNumber>
    </submittedName>
</protein>
<evidence type="ECO:0000313" key="9">
    <source>
        <dbReference type="Proteomes" id="UP000092627"/>
    </source>
</evidence>
<reference evidence="8 9" key="1">
    <citation type="submission" date="2016-06" db="EMBL/GenBank/DDBJ databases">
        <authorList>
            <person name="Kjaerup R.B."/>
            <person name="Dalgaard T.S."/>
            <person name="Juul-Madsen H.R."/>
        </authorList>
    </citation>
    <scope>NUCLEOTIDE SEQUENCE [LARGE SCALE GENOMIC DNA]</scope>
    <source>
        <strain evidence="8 9">CECT 5080</strain>
    </source>
</reference>
<dbReference type="STRING" id="295068.MAQ5080_02553"/>
<feature type="transmembrane region" description="Helical" evidence="7">
    <location>
        <begin position="188"/>
        <end position="210"/>
    </location>
</feature>
<comment type="subcellular location">
    <subcellularLocation>
        <location evidence="1">Cell membrane</location>
        <topology evidence="1">Multi-pass membrane protein</topology>
    </subcellularLocation>
</comment>
<dbReference type="EMBL" id="FLOC01000015">
    <property type="protein sequence ID" value="SBS33333.1"/>
    <property type="molecule type" value="Genomic_DNA"/>
</dbReference>
<dbReference type="PANTHER" id="PTHR43141">
    <property type="entry name" value="CYTOCHROME BD2 SUBUNIT II"/>
    <property type="match status" value="1"/>
</dbReference>
<feature type="transmembrane region" description="Helical" evidence="7">
    <location>
        <begin position="255"/>
        <end position="277"/>
    </location>
</feature>
<gene>
    <name evidence="8" type="primary">appB_2</name>
    <name evidence="8" type="ORF">MAQ5080_02553</name>
</gene>
<keyword evidence="5 7" id="KW-1133">Transmembrane helix</keyword>
<keyword evidence="3" id="KW-1003">Cell membrane</keyword>
<feature type="transmembrane region" description="Helical" evidence="7">
    <location>
        <begin position="225"/>
        <end position="243"/>
    </location>
</feature>
<dbReference type="GO" id="GO:0005886">
    <property type="term" value="C:plasma membrane"/>
    <property type="evidence" value="ECO:0007669"/>
    <property type="project" value="UniProtKB-SubCell"/>
</dbReference>
<sequence>MDLVLFYFLILGFAVLMYVLLDGFDLGVGILYPWFDQAGERDHLMRSISHVWDGNETWLVFGGVVLFAAFPAAYAGILSTFYLPIILMLFALIFRGVAFEYRFKAHRSRPYWDFAFSAGSATAAFCQGLILGSIVQGINASHIQLDSWYWLSPFAILTGFSVMAGYALLGASYLYMKSRGRIQQHAAYLAKRLVLVVMLAMLLVSMWTVLSSEDIRERWFAGMNFLYLSPLPLLCILFAVLAWQGLSDTAHEIRPFWYAAGIFALGFVGLVVSLFPYLMPNQLTIWEAAAPDSSLKFLVVGIVIFVPLILAYTLWGYRVFAGKVEDYQEGY</sequence>
<evidence type="ECO:0000256" key="2">
    <source>
        <dbReference type="ARBA" id="ARBA00007543"/>
    </source>
</evidence>
<evidence type="ECO:0000256" key="3">
    <source>
        <dbReference type="ARBA" id="ARBA00022475"/>
    </source>
</evidence>
<dbReference type="Pfam" id="PF02322">
    <property type="entry name" value="Cyt_bd_oxida_II"/>
    <property type="match status" value="1"/>
</dbReference>
<dbReference type="GO" id="GO:0016682">
    <property type="term" value="F:oxidoreductase activity, acting on diphenols and related substances as donors, oxygen as acceptor"/>
    <property type="evidence" value="ECO:0007669"/>
    <property type="project" value="TreeGrafter"/>
</dbReference>
<name>A0A1A8TKT6_9GAMM</name>
<proteinExistence type="inferred from homology"/>
<dbReference type="GO" id="GO:0070069">
    <property type="term" value="C:cytochrome complex"/>
    <property type="evidence" value="ECO:0007669"/>
    <property type="project" value="TreeGrafter"/>
</dbReference>
<evidence type="ECO:0000256" key="6">
    <source>
        <dbReference type="ARBA" id="ARBA00023136"/>
    </source>
</evidence>
<dbReference type="PANTHER" id="PTHR43141:SF4">
    <property type="entry name" value="CYTOCHROME BD2 SUBUNIT II"/>
    <property type="match status" value="1"/>
</dbReference>
<dbReference type="AlphaFoldDB" id="A0A1A8TKT6"/>
<evidence type="ECO:0000256" key="1">
    <source>
        <dbReference type="ARBA" id="ARBA00004651"/>
    </source>
</evidence>
<feature type="transmembrane region" description="Helical" evidence="7">
    <location>
        <begin position="6"/>
        <end position="35"/>
    </location>
</feature>
<organism evidence="8 9">
    <name type="scientific">Marinomonas aquimarina</name>
    <dbReference type="NCBI Taxonomy" id="295068"/>
    <lineage>
        <taxon>Bacteria</taxon>
        <taxon>Pseudomonadati</taxon>
        <taxon>Pseudomonadota</taxon>
        <taxon>Gammaproteobacteria</taxon>
        <taxon>Oceanospirillales</taxon>
        <taxon>Oceanospirillaceae</taxon>
        <taxon>Marinomonas</taxon>
    </lineage>
</organism>
<keyword evidence="9" id="KW-1185">Reference proteome</keyword>
<evidence type="ECO:0000256" key="4">
    <source>
        <dbReference type="ARBA" id="ARBA00022692"/>
    </source>
</evidence>
<dbReference type="GO" id="GO:0009055">
    <property type="term" value="F:electron transfer activity"/>
    <property type="evidence" value="ECO:0007669"/>
    <property type="project" value="TreeGrafter"/>
</dbReference>
<dbReference type="Proteomes" id="UP000092627">
    <property type="component" value="Unassembled WGS sequence"/>
</dbReference>
<evidence type="ECO:0000256" key="7">
    <source>
        <dbReference type="SAM" id="Phobius"/>
    </source>
</evidence>
<feature type="transmembrane region" description="Helical" evidence="7">
    <location>
        <begin position="297"/>
        <end position="315"/>
    </location>
</feature>
<evidence type="ECO:0000313" key="8">
    <source>
        <dbReference type="EMBL" id="SBS33333.1"/>
    </source>
</evidence>
<dbReference type="NCBIfam" id="TIGR00203">
    <property type="entry name" value="cydB"/>
    <property type="match status" value="1"/>
</dbReference>
<comment type="similarity">
    <text evidence="2">Belongs to the cytochrome ubiquinol oxidase subunit 2 family.</text>
</comment>
<evidence type="ECO:0000256" key="5">
    <source>
        <dbReference type="ARBA" id="ARBA00022989"/>
    </source>
</evidence>
<dbReference type="OrthoDB" id="9776710at2"/>
<feature type="transmembrane region" description="Helical" evidence="7">
    <location>
        <begin position="154"/>
        <end position="176"/>
    </location>
</feature>
<accession>A0A1A8TKT6</accession>
<feature type="transmembrane region" description="Helical" evidence="7">
    <location>
        <begin position="111"/>
        <end position="134"/>
    </location>
</feature>